<dbReference type="OrthoDB" id="985808at2"/>
<accession>A0A2T5Y7K7</accession>
<sequence length="205" mass="24184">MYKTFTALLILSFCLASCRQKEQQNEEANWPHELYWYFLRGTYQEVYYLPLKLAKADEDTSLALTYQTPFDTSTYKISIKHPERASLLSPSYTDSLFYFVSKHAVPVVGGKDFMVYQFSTADGMIDGGTEHYWNERFGFFFIRGTTWSSYRVLQFDDEEKNKEVWELVKTLHPRIEQNLKLAGVQQGSEHIRQAQHTVVDWNWRD</sequence>
<dbReference type="EMBL" id="QBKI01000014">
    <property type="protein sequence ID" value="PTX12301.1"/>
    <property type="molecule type" value="Genomic_DNA"/>
</dbReference>
<dbReference type="AlphaFoldDB" id="A0A2T5Y7K7"/>
<evidence type="ECO:0000313" key="1">
    <source>
        <dbReference type="EMBL" id="PTX12301.1"/>
    </source>
</evidence>
<keyword evidence="2" id="KW-1185">Reference proteome</keyword>
<proteinExistence type="predicted"/>
<evidence type="ECO:0000313" key="2">
    <source>
        <dbReference type="Proteomes" id="UP000244225"/>
    </source>
</evidence>
<organism evidence="1 2">
    <name type="scientific">Pontibacter mucosus</name>
    <dbReference type="NCBI Taxonomy" id="1649266"/>
    <lineage>
        <taxon>Bacteria</taxon>
        <taxon>Pseudomonadati</taxon>
        <taxon>Bacteroidota</taxon>
        <taxon>Cytophagia</taxon>
        <taxon>Cytophagales</taxon>
        <taxon>Hymenobacteraceae</taxon>
        <taxon>Pontibacter</taxon>
    </lineage>
</organism>
<reference evidence="1 2" key="1">
    <citation type="submission" date="2018-04" db="EMBL/GenBank/DDBJ databases">
        <title>Genomic Encyclopedia of Archaeal and Bacterial Type Strains, Phase II (KMG-II): from individual species to whole genera.</title>
        <authorList>
            <person name="Goeker M."/>
        </authorList>
    </citation>
    <scope>NUCLEOTIDE SEQUENCE [LARGE SCALE GENOMIC DNA]</scope>
    <source>
        <strain evidence="1 2">DSM 100162</strain>
    </source>
</reference>
<dbReference type="Proteomes" id="UP000244225">
    <property type="component" value="Unassembled WGS sequence"/>
</dbReference>
<dbReference type="RefSeq" id="WP_146173619.1">
    <property type="nucleotide sequence ID" value="NZ_QBKI01000014.1"/>
</dbReference>
<name>A0A2T5Y7K7_9BACT</name>
<comment type="caution">
    <text evidence="1">The sequence shown here is derived from an EMBL/GenBank/DDBJ whole genome shotgun (WGS) entry which is preliminary data.</text>
</comment>
<gene>
    <name evidence="1" type="ORF">C8N40_11499</name>
</gene>
<protein>
    <submittedName>
        <fullName evidence="1">Uncharacterized protein</fullName>
    </submittedName>
</protein>